<organism evidence="2 3">
    <name type="scientific">Streptosporangium album</name>
    <dbReference type="NCBI Taxonomy" id="47479"/>
    <lineage>
        <taxon>Bacteria</taxon>
        <taxon>Bacillati</taxon>
        <taxon>Actinomycetota</taxon>
        <taxon>Actinomycetes</taxon>
        <taxon>Streptosporangiales</taxon>
        <taxon>Streptosporangiaceae</taxon>
        <taxon>Streptosporangium</taxon>
    </lineage>
</organism>
<dbReference type="AlphaFoldDB" id="A0A7W7RQI3"/>
<comment type="caution">
    <text evidence="2">The sequence shown here is derived from an EMBL/GenBank/DDBJ whole genome shotgun (WGS) entry which is preliminary data.</text>
</comment>
<evidence type="ECO:0000313" key="2">
    <source>
        <dbReference type="EMBL" id="MBB4936334.1"/>
    </source>
</evidence>
<protein>
    <recommendedName>
        <fullName evidence="1">Tn3 transposase DDE domain-containing protein</fullName>
    </recommendedName>
</protein>
<evidence type="ECO:0000259" key="1">
    <source>
        <dbReference type="Pfam" id="PF01526"/>
    </source>
</evidence>
<dbReference type="Pfam" id="PF01526">
    <property type="entry name" value="DDE_Tnp_Tn3"/>
    <property type="match status" value="1"/>
</dbReference>
<name>A0A7W7RQI3_9ACTN</name>
<feature type="domain" description="Tn3 transposase DDE" evidence="1">
    <location>
        <begin position="2"/>
        <end position="69"/>
    </location>
</feature>
<reference evidence="2 3" key="1">
    <citation type="submission" date="2020-08" db="EMBL/GenBank/DDBJ databases">
        <title>Sequencing the genomes of 1000 actinobacteria strains.</title>
        <authorList>
            <person name="Klenk H.-P."/>
        </authorList>
    </citation>
    <scope>NUCLEOTIDE SEQUENCE [LARGE SCALE GENOMIC DNA]</scope>
    <source>
        <strain evidence="2 3">DSM 43023</strain>
    </source>
</reference>
<dbReference type="GO" id="GO:0004803">
    <property type="term" value="F:transposase activity"/>
    <property type="evidence" value="ECO:0007669"/>
    <property type="project" value="InterPro"/>
</dbReference>
<gene>
    <name evidence="2" type="ORF">FHR32_000639</name>
</gene>
<sequence>MASDFTHFSAFDQNIFTEWHSRYRRAKRGVLIYWTVDVVGSMAVHSQLISCSASEVHAMVEGAMRHGTDGELASNRREEQELGMLCLHILQSCLGLINTLMIQYTLDLPEWQGVLTDADRRGLTPIFHTNMTPYGEVQLRTDRRLSGSTGGDLLLAGLSVRGAELDLGVAWRRFVQQGLAPGP</sequence>
<dbReference type="Proteomes" id="UP000534286">
    <property type="component" value="Unassembled WGS sequence"/>
</dbReference>
<dbReference type="GO" id="GO:0006313">
    <property type="term" value="P:DNA transposition"/>
    <property type="evidence" value="ECO:0007669"/>
    <property type="project" value="InterPro"/>
</dbReference>
<proteinExistence type="predicted"/>
<keyword evidence="3" id="KW-1185">Reference proteome</keyword>
<evidence type="ECO:0000313" key="3">
    <source>
        <dbReference type="Proteomes" id="UP000534286"/>
    </source>
</evidence>
<dbReference type="InterPro" id="IPR002513">
    <property type="entry name" value="Tn3_Tnp_DDE_dom"/>
</dbReference>
<dbReference type="EMBL" id="JACHJU010000001">
    <property type="protein sequence ID" value="MBB4936334.1"/>
    <property type="molecule type" value="Genomic_DNA"/>
</dbReference>
<accession>A0A7W7RQI3</accession>